<proteinExistence type="inferred from homology"/>
<evidence type="ECO:0000313" key="12">
    <source>
        <dbReference type="Proteomes" id="UP000198228"/>
    </source>
</evidence>
<dbReference type="GO" id="GO:0016705">
    <property type="term" value="F:oxidoreductase activity, acting on paired donors, with incorporation or reduction of molecular oxygen"/>
    <property type="evidence" value="ECO:0007669"/>
    <property type="project" value="InterPro"/>
</dbReference>
<dbReference type="GO" id="GO:0005506">
    <property type="term" value="F:iron ion binding"/>
    <property type="evidence" value="ECO:0007669"/>
    <property type="project" value="InterPro"/>
</dbReference>
<keyword evidence="2 10" id="KW-0349">Heme</keyword>
<keyword evidence="5 10" id="KW-0560">Oxidoreductase</keyword>
<evidence type="ECO:0000256" key="8">
    <source>
        <dbReference type="ARBA" id="ARBA00023194"/>
    </source>
</evidence>
<keyword evidence="4" id="KW-0521">NADP</keyword>
<dbReference type="AlphaFoldDB" id="A0A1C4ZSV2"/>
<dbReference type="Pfam" id="PF00067">
    <property type="entry name" value="p450"/>
    <property type="match status" value="1"/>
</dbReference>
<evidence type="ECO:0000256" key="2">
    <source>
        <dbReference type="ARBA" id="ARBA00022617"/>
    </source>
</evidence>
<dbReference type="SUPFAM" id="SSF48264">
    <property type="entry name" value="Cytochrome P450"/>
    <property type="match status" value="1"/>
</dbReference>
<organism evidence="11 12">
    <name type="scientific">Micromonospora purpureochromogenes</name>
    <dbReference type="NCBI Taxonomy" id="47872"/>
    <lineage>
        <taxon>Bacteria</taxon>
        <taxon>Bacillati</taxon>
        <taxon>Actinomycetota</taxon>
        <taxon>Actinomycetes</taxon>
        <taxon>Micromonosporales</taxon>
        <taxon>Micromonosporaceae</taxon>
        <taxon>Micromonospora</taxon>
    </lineage>
</organism>
<gene>
    <name evidence="11" type="ORF">GA0074696_4840</name>
</gene>
<dbReference type="PROSITE" id="PS00086">
    <property type="entry name" value="CYTOCHROME_P450"/>
    <property type="match status" value="1"/>
</dbReference>
<evidence type="ECO:0008006" key="13">
    <source>
        <dbReference type="Google" id="ProtNLM"/>
    </source>
</evidence>
<keyword evidence="3 10" id="KW-0479">Metal-binding</keyword>
<dbReference type="Proteomes" id="UP000198228">
    <property type="component" value="Chromosome I"/>
</dbReference>
<keyword evidence="8" id="KW-0045">Antibiotic biosynthesis</keyword>
<sequence length="401" mass="44499">MTTTPAVDLPFLDITAPDFRFDSPAVAAAREANWCAMTPMGLIVLRHAEMHQLLRDPRLAQSGERYLELMGISDGPLYDWFVPMILHQRGADHLRLRRLVSKAFSPRMIEGLRPFMRDTATSLTAAIAARGECEFMADFADPMPVRVMCALLGVPPTDYELFRRWSTDVGLVYSFTLPQLRTRVEEAVVGLRAYVDSLIEQRRAEPRDDLLSALITAEESGDRLSTEELRNLALTLVFAAHDTTRNQLGQALATFSEYPDQWRLLAKRPELAPQAVEEVMRWAPAVPTIFRFPVEDLDVHGVHVPAGTFLLLGTHAASRDPLAVDDGDRFDITIHRQVPHLTFGGGPHYCIGAPTARVEMAESLIALSSQLAPPSIAGPVTWRPPTAIHGPESLPLRFGRG</sequence>
<dbReference type="PANTHER" id="PTHR46696:SF1">
    <property type="entry name" value="CYTOCHROME P450 YJIB-RELATED"/>
    <property type="match status" value="1"/>
</dbReference>
<dbReference type="InterPro" id="IPR036396">
    <property type="entry name" value="Cyt_P450_sf"/>
</dbReference>
<protein>
    <recommendedName>
        <fullName evidence="13">Cytochrome P450</fullName>
    </recommendedName>
</protein>
<comment type="similarity">
    <text evidence="1 10">Belongs to the cytochrome P450 family.</text>
</comment>
<dbReference type="Gene3D" id="1.10.630.10">
    <property type="entry name" value="Cytochrome P450"/>
    <property type="match status" value="1"/>
</dbReference>
<evidence type="ECO:0000313" key="11">
    <source>
        <dbReference type="EMBL" id="SCF36045.1"/>
    </source>
</evidence>
<evidence type="ECO:0000256" key="1">
    <source>
        <dbReference type="ARBA" id="ARBA00010617"/>
    </source>
</evidence>
<dbReference type="GO" id="GO:0004497">
    <property type="term" value="F:monooxygenase activity"/>
    <property type="evidence" value="ECO:0007669"/>
    <property type="project" value="UniProtKB-KW"/>
</dbReference>
<evidence type="ECO:0000256" key="4">
    <source>
        <dbReference type="ARBA" id="ARBA00022857"/>
    </source>
</evidence>
<dbReference type="FunFam" id="1.10.630.10:FF:000018">
    <property type="entry name" value="Cytochrome P450 monooxygenase"/>
    <property type="match status" value="1"/>
</dbReference>
<evidence type="ECO:0000256" key="6">
    <source>
        <dbReference type="ARBA" id="ARBA00023004"/>
    </source>
</evidence>
<dbReference type="PRINTS" id="PR00359">
    <property type="entry name" value="BP450"/>
</dbReference>
<dbReference type="GO" id="GO:0020037">
    <property type="term" value="F:heme binding"/>
    <property type="evidence" value="ECO:0007669"/>
    <property type="project" value="InterPro"/>
</dbReference>
<accession>A0A1C4ZSV2</accession>
<keyword evidence="6 10" id="KW-0408">Iron</keyword>
<keyword evidence="7 10" id="KW-0503">Monooxygenase</keyword>
<reference evidence="11 12" key="1">
    <citation type="submission" date="2016-06" db="EMBL/GenBank/DDBJ databases">
        <authorList>
            <person name="Kjaerup R.B."/>
            <person name="Dalgaard T.S."/>
            <person name="Juul-Madsen H.R."/>
        </authorList>
    </citation>
    <scope>NUCLEOTIDE SEQUENCE [LARGE SCALE GENOMIC DNA]</scope>
    <source>
        <strain evidence="11 12">DSM 43821</strain>
    </source>
</reference>
<dbReference type="InterPro" id="IPR002397">
    <property type="entry name" value="Cyt_P450_B"/>
</dbReference>
<evidence type="ECO:0000256" key="3">
    <source>
        <dbReference type="ARBA" id="ARBA00022723"/>
    </source>
</evidence>
<dbReference type="PANTHER" id="PTHR46696">
    <property type="entry name" value="P450, PUTATIVE (EUROFUNG)-RELATED"/>
    <property type="match status" value="1"/>
</dbReference>
<dbReference type="GO" id="GO:0017000">
    <property type="term" value="P:antibiotic biosynthetic process"/>
    <property type="evidence" value="ECO:0007669"/>
    <property type="project" value="UniProtKB-KW"/>
</dbReference>
<evidence type="ECO:0000256" key="9">
    <source>
        <dbReference type="ARBA" id="ARBA00060683"/>
    </source>
</evidence>
<dbReference type="EMBL" id="LT607410">
    <property type="protein sequence ID" value="SCF36045.1"/>
    <property type="molecule type" value="Genomic_DNA"/>
</dbReference>
<dbReference type="RefSeq" id="WP_088963178.1">
    <property type="nucleotide sequence ID" value="NZ_LT607410.1"/>
</dbReference>
<evidence type="ECO:0000256" key="10">
    <source>
        <dbReference type="RuleBase" id="RU000461"/>
    </source>
</evidence>
<evidence type="ECO:0000256" key="5">
    <source>
        <dbReference type="ARBA" id="ARBA00023002"/>
    </source>
</evidence>
<evidence type="ECO:0000256" key="7">
    <source>
        <dbReference type="ARBA" id="ARBA00023033"/>
    </source>
</evidence>
<comment type="pathway">
    <text evidence="9">Antibiotic biosynthesis; mycinamicin biosynthesis.</text>
</comment>
<dbReference type="InterPro" id="IPR001128">
    <property type="entry name" value="Cyt_P450"/>
</dbReference>
<name>A0A1C4ZSV2_9ACTN</name>
<dbReference type="InterPro" id="IPR017972">
    <property type="entry name" value="Cyt_P450_CS"/>
</dbReference>